<reference evidence="1" key="1">
    <citation type="submission" date="2022-07" db="EMBL/GenBank/DDBJ databases">
        <title>Complete genome of DND4.</title>
        <authorList>
            <person name="Cao G."/>
        </authorList>
    </citation>
    <scope>NUCLEOTIDE SEQUENCE</scope>
    <source>
        <strain evidence="1">DND4</strain>
    </source>
</reference>
<sequence length="186" mass="19994">MSDEYTITTRSEGLLGKVGQWGAALITDEELLEALDAHDAEVRAGAVAEEPEWGIANAKTPDKVWALSEEGARETAAAEPGQWIIYSRPKTVVHEWVPVKQEGASPSGLPVAGLLHAGGDSYTEREDADQPETDAEPVPEGLIHPPGDDEHEQEQGADEQVPVELHTDDSTPDGRHTSMKQEGAET</sequence>
<evidence type="ECO:0000313" key="2">
    <source>
        <dbReference type="Proteomes" id="UP001060245"/>
    </source>
</evidence>
<dbReference type="Proteomes" id="UP001060245">
    <property type="component" value="Chromosome"/>
</dbReference>
<keyword evidence="2" id="KW-1185">Reference proteome</keyword>
<accession>A0ACD4B875</accession>
<dbReference type="EMBL" id="CP101471">
    <property type="protein sequence ID" value="UTT53791.1"/>
    <property type="molecule type" value="Genomic_DNA"/>
</dbReference>
<gene>
    <name evidence="1" type="ORF">NMQ05_04210</name>
</gene>
<name>A0ACD4B875_MICMQ</name>
<evidence type="ECO:0000313" key="1">
    <source>
        <dbReference type="EMBL" id="UTT53791.1"/>
    </source>
</evidence>
<proteinExistence type="predicted"/>
<organism evidence="1 2">
    <name type="scientific">Microbacterium maritypicum</name>
    <name type="common">Microbacterium liquefaciens</name>
    <dbReference type="NCBI Taxonomy" id="33918"/>
    <lineage>
        <taxon>Bacteria</taxon>
        <taxon>Bacillati</taxon>
        <taxon>Actinomycetota</taxon>
        <taxon>Actinomycetes</taxon>
        <taxon>Micrococcales</taxon>
        <taxon>Microbacteriaceae</taxon>
        <taxon>Microbacterium</taxon>
    </lineage>
</organism>
<protein>
    <submittedName>
        <fullName evidence="1">Uncharacterized protein</fullName>
    </submittedName>
</protein>